<dbReference type="KEGG" id="csy:CENSYa_2055"/>
<proteinExistence type="predicted"/>
<dbReference type="EnsemblBacteria" id="ABK78658">
    <property type="protein sequence ID" value="ABK78658"/>
    <property type="gene ID" value="CENSYa_2055"/>
</dbReference>
<evidence type="ECO:0000256" key="1">
    <source>
        <dbReference type="SAM" id="Coils"/>
    </source>
</evidence>
<dbReference type="Proteomes" id="UP000000758">
    <property type="component" value="Chromosome"/>
</dbReference>
<sequence length="412" mass="46203">MYTEERAELERLRAKNKRLKAGLKRQKAEIRRLEARKKMQDAQIRQHDDLVARMRTMLGIGAEVLEMIEKPDLKNLMFPNPARKESRARIHDVIVRGLDGMLADGEDLHEITGYTAGELRHMLDGFTKAVMADESRPLFNGGPGERGINRCKMKMEHLLIMVLFHARIGPEQACLAAAFNTDHETAARNLAYAMSAYLHVVESPEGIVARLMDALDRGAYGEVERELPGLALFITSARIPCELPDDDDDQLGNLIEQARKGCYDELVVSGGRHIIGAVEAPPAGTGIEALEQYMSDKGGYLERLTRPLPDGRRWTIVAGAGFQRLERLLPWADVITPHKKLRRRAVSLQQREHNRMLADGRKSAEQMTREIKKFKLACGPAYENFGTGEMLQLTAGMVNSHMDWNAGTDSGR</sequence>
<accession>A0RZ91</accession>
<dbReference type="EMBL" id="DP000238">
    <property type="protein sequence ID" value="ABK78658.1"/>
    <property type="molecule type" value="Genomic_DNA"/>
</dbReference>
<keyword evidence="1" id="KW-0175">Coiled coil</keyword>
<name>A0RZ91_CENSY</name>
<dbReference type="AlphaFoldDB" id="A0RZ91"/>
<dbReference type="HOGENOM" id="CLU_795972_0_0_2"/>
<protein>
    <submittedName>
        <fullName evidence="2">Uncharacterized protein</fullName>
    </submittedName>
</protein>
<evidence type="ECO:0000313" key="2">
    <source>
        <dbReference type="EMBL" id="ABK78658.1"/>
    </source>
</evidence>
<feature type="coiled-coil region" evidence="1">
    <location>
        <begin position="2"/>
        <end position="45"/>
    </location>
</feature>
<evidence type="ECO:0000313" key="3">
    <source>
        <dbReference type="Proteomes" id="UP000000758"/>
    </source>
</evidence>
<dbReference type="STRING" id="414004.CENSYa_2055"/>
<keyword evidence="3" id="KW-1185">Reference proteome</keyword>
<reference evidence="2 3" key="1">
    <citation type="journal article" date="2006" name="Proc. Natl. Acad. Sci. U.S.A.">
        <title>Genomic analysis of the uncultivated marine crenarchaeote Cenarchaeum symbiosum.</title>
        <authorList>
            <person name="Hallam S.J."/>
            <person name="Konstantinidis K.T."/>
            <person name="Putnam N."/>
            <person name="Schleper C."/>
            <person name="Watanabe Y."/>
            <person name="Sugahara J."/>
            <person name="Preston C."/>
            <person name="de la Torre J."/>
            <person name="Richardson P.M."/>
            <person name="DeLong E.F."/>
        </authorList>
    </citation>
    <scope>NUCLEOTIDE SEQUENCE [LARGE SCALE GENOMIC DNA]</scope>
    <source>
        <strain evidence="3">A</strain>
    </source>
</reference>
<organism evidence="2 3">
    <name type="scientific">Cenarchaeum symbiosum (strain A)</name>
    <dbReference type="NCBI Taxonomy" id="414004"/>
    <lineage>
        <taxon>Archaea</taxon>
        <taxon>Nitrososphaerota</taxon>
        <taxon>Candidatus Cenarchaeales</taxon>
        <taxon>Candidatus Cenarchaeaceae</taxon>
        <taxon>Candidatus Cenarchaeum</taxon>
    </lineage>
</organism>
<gene>
    <name evidence="2" type="ordered locus">CENSYa_2055</name>
</gene>